<keyword evidence="7" id="KW-0460">Magnesium</keyword>
<comment type="subcellular location">
    <subcellularLocation>
        <location evidence="1">Endomembrane system</location>
        <topology evidence="1">Multi-pass membrane protein</topology>
    </subcellularLocation>
</comment>
<evidence type="ECO:0000256" key="1">
    <source>
        <dbReference type="ARBA" id="ARBA00004127"/>
    </source>
</evidence>
<reference evidence="14" key="1">
    <citation type="submission" date="2018-02" db="EMBL/GenBank/DDBJ databases">
        <authorList>
            <person name="Cohen D.B."/>
            <person name="Kent A.D."/>
        </authorList>
    </citation>
    <scope>NUCLEOTIDE SEQUENCE</scope>
</reference>
<keyword evidence="8" id="KW-1278">Translocase</keyword>
<dbReference type="NCBIfam" id="TIGR00756">
    <property type="entry name" value="PPR"/>
    <property type="match status" value="6"/>
</dbReference>
<evidence type="ECO:0000256" key="13">
    <source>
        <dbReference type="SAM" id="Phobius"/>
    </source>
</evidence>
<dbReference type="PROSITE" id="PS51375">
    <property type="entry name" value="PPR"/>
    <property type="match status" value="6"/>
</dbReference>
<evidence type="ECO:0000256" key="5">
    <source>
        <dbReference type="ARBA" id="ARBA00022692"/>
    </source>
</evidence>
<keyword evidence="5 13" id="KW-0812">Transmembrane</keyword>
<feature type="transmembrane region" description="Helical" evidence="13">
    <location>
        <begin position="431"/>
        <end position="454"/>
    </location>
</feature>
<keyword evidence="4" id="KW-0813">Transport</keyword>
<dbReference type="AlphaFoldDB" id="A0A2N9GUD4"/>
<dbReference type="InterPro" id="IPR002885">
    <property type="entry name" value="PPR_rpt"/>
</dbReference>
<dbReference type="Pfam" id="PF03030">
    <property type="entry name" value="H_PPase"/>
    <property type="match status" value="2"/>
</dbReference>
<evidence type="ECO:0000256" key="9">
    <source>
        <dbReference type="ARBA" id="ARBA00022989"/>
    </source>
</evidence>
<gene>
    <name evidence="14" type="ORF">FSB_LOCUS30843</name>
</gene>
<feature type="repeat" description="PPR" evidence="12">
    <location>
        <begin position="297"/>
        <end position="331"/>
    </location>
</feature>
<evidence type="ECO:0000256" key="10">
    <source>
        <dbReference type="ARBA" id="ARBA00023065"/>
    </source>
</evidence>
<evidence type="ECO:0000256" key="11">
    <source>
        <dbReference type="ARBA" id="ARBA00023136"/>
    </source>
</evidence>
<name>A0A2N9GUD4_FAGSY</name>
<evidence type="ECO:0000256" key="12">
    <source>
        <dbReference type="PROSITE-ProRule" id="PRU00708"/>
    </source>
</evidence>
<evidence type="ECO:0000256" key="7">
    <source>
        <dbReference type="ARBA" id="ARBA00022842"/>
    </source>
</evidence>
<dbReference type="EC" id="7.1.3.1" evidence="3"/>
<keyword evidence="6" id="KW-0677">Repeat</keyword>
<dbReference type="GO" id="GO:0004427">
    <property type="term" value="F:inorganic diphosphate phosphatase activity"/>
    <property type="evidence" value="ECO:0007669"/>
    <property type="project" value="InterPro"/>
</dbReference>
<feature type="repeat" description="PPR" evidence="12">
    <location>
        <begin position="262"/>
        <end position="296"/>
    </location>
</feature>
<evidence type="ECO:0000313" key="14">
    <source>
        <dbReference type="EMBL" id="SPD02961.1"/>
    </source>
</evidence>
<evidence type="ECO:0000256" key="8">
    <source>
        <dbReference type="ARBA" id="ARBA00022967"/>
    </source>
</evidence>
<keyword evidence="10" id="KW-0406">Ion transport</keyword>
<dbReference type="Pfam" id="PF12854">
    <property type="entry name" value="PPR_1"/>
    <property type="match status" value="3"/>
</dbReference>
<dbReference type="InterPro" id="IPR050872">
    <property type="entry name" value="PPR_P_subfamily"/>
</dbReference>
<feature type="repeat" description="PPR" evidence="12">
    <location>
        <begin position="345"/>
        <end position="379"/>
    </location>
</feature>
<dbReference type="InterPro" id="IPR004131">
    <property type="entry name" value="PPase-energised_H-pump"/>
</dbReference>
<dbReference type="GO" id="GO:0012505">
    <property type="term" value="C:endomembrane system"/>
    <property type="evidence" value="ECO:0007669"/>
    <property type="project" value="UniProtKB-SubCell"/>
</dbReference>
<dbReference type="Pfam" id="PF13041">
    <property type="entry name" value="PPR_2"/>
    <property type="match status" value="2"/>
</dbReference>
<dbReference type="EMBL" id="OIVN01002358">
    <property type="protein sequence ID" value="SPD02961.1"/>
    <property type="molecule type" value="Genomic_DNA"/>
</dbReference>
<evidence type="ECO:0000256" key="6">
    <source>
        <dbReference type="ARBA" id="ARBA00022737"/>
    </source>
</evidence>
<dbReference type="GO" id="GO:0016020">
    <property type="term" value="C:membrane"/>
    <property type="evidence" value="ECO:0007669"/>
    <property type="project" value="InterPro"/>
</dbReference>
<sequence>MGIAAKSSNSLAFIFRVRLPFHAFTYSTSNSGSRDYVQNPNQNRNQFLQSVRDVCKARAFRNLDHALHLFDTMLHMCPLPSILDFNQLLGAIVRMKHYSEVITLIREIESLGISPDVYTLTVLINCFCHLNRVDFGFSVLARILKLGYQPNCITLNTIVKGLCLQGEPWWSCETAAAIELLRKLEEEKVEFNVVLYNTIIDSLCKDRSVTEALNFLFEMMSKGIQPNVITYTCLIQGLCNFGQWKEATSLFKEMEQRKIMPNVHTFNILVDTLCKEGMLTEAKEVFEVMIQKGIEPNVVTYSSLIDGYCMQNKIDDAVKEFDMMVERRTARELFYSLPTKGLQPTVPTYNIMIKGLCQEGLIDEASELLEKMDENGCSPNDRTPVQDVADSCRTGAATNLILGLALGYKSVIIPIFATSIAIYLSFSLAAMYGIFVSALGMLSTIGGIAEMAGMSHEIRERTDSLDAAGNTTAAFGKGFAIGSSTLVSLTLFGAFVSRAGIKTVDVFTPKVFIGLIIGAMLSILVFSNDNEDWEVQLLKWLKRYAAILDPPAGGNERAKALGPKGSDAHKAAFVGDTIGDPLKDTSGPSLNILIKLMAVESLVFAPFFATHGGLIFKLF</sequence>
<dbReference type="InterPro" id="IPR011990">
    <property type="entry name" value="TPR-like_helical_dom_sf"/>
</dbReference>
<keyword evidence="9 13" id="KW-1133">Transmembrane helix</keyword>
<feature type="repeat" description="PPR" evidence="12">
    <location>
        <begin position="192"/>
        <end position="226"/>
    </location>
</feature>
<organism evidence="14">
    <name type="scientific">Fagus sylvatica</name>
    <name type="common">Beechnut</name>
    <dbReference type="NCBI Taxonomy" id="28930"/>
    <lineage>
        <taxon>Eukaryota</taxon>
        <taxon>Viridiplantae</taxon>
        <taxon>Streptophyta</taxon>
        <taxon>Embryophyta</taxon>
        <taxon>Tracheophyta</taxon>
        <taxon>Spermatophyta</taxon>
        <taxon>Magnoliopsida</taxon>
        <taxon>eudicotyledons</taxon>
        <taxon>Gunneridae</taxon>
        <taxon>Pentapetalae</taxon>
        <taxon>rosids</taxon>
        <taxon>fabids</taxon>
        <taxon>Fagales</taxon>
        <taxon>Fagaceae</taxon>
        <taxon>Fagus</taxon>
    </lineage>
</organism>
<dbReference type="PANTHER" id="PTHR46128">
    <property type="entry name" value="MITOCHONDRIAL GROUP I INTRON SPLICING FACTOR CCM1"/>
    <property type="match status" value="1"/>
</dbReference>
<feature type="transmembrane region" description="Helical" evidence="13">
    <location>
        <begin position="474"/>
        <end position="495"/>
    </location>
</feature>
<dbReference type="GO" id="GO:0009678">
    <property type="term" value="F:diphosphate hydrolysis-driven proton transmembrane transporter activity"/>
    <property type="evidence" value="ECO:0007669"/>
    <property type="project" value="UniProtKB-EC"/>
</dbReference>
<dbReference type="PANTHER" id="PTHR46128:SF358">
    <property type="entry name" value="TETRATRICOPEPTIDE REPEAT (TPR)-LIKE SUPERFAMILY PROTEIN"/>
    <property type="match status" value="1"/>
</dbReference>
<comment type="similarity">
    <text evidence="2">Belongs to the PPR family. P subfamily.</text>
</comment>
<feature type="repeat" description="PPR" evidence="12">
    <location>
        <begin position="227"/>
        <end position="261"/>
    </location>
</feature>
<evidence type="ECO:0000256" key="3">
    <source>
        <dbReference type="ARBA" id="ARBA00013242"/>
    </source>
</evidence>
<proteinExistence type="inferred from homology"/>
<protein>
    <recommendedName>
        <fullName evidence="3">H(+)-exporting diphosphatase</fullName>
        <ecNumber evidence="3">7.1.3.1</ecNumber>
    </recommendedName>
</protein>
<feature type="repeat" description="PPR" evidence="12">
    <location>
        <begin position="116"/>
        <end position="150"/>
    </location>
</feature>
<dbReference type="Gene3D" id="1.25.40.10">
    <property type="entry name" value="Tetratricopeptide repeat domain"/>
    <property type="match status" value="3"/>
</dbReference>
<keyword evidence="11 13" id="KW-0472">Membrane</keyword>
<evidence type="ECO:0000256" key="4">
    <source>
        <dbReference type="ARBA" id="ARBA00022448"/>
    </source>
</evidence>
<accession>A0A2N9GUD4</accession>
<feature type="transmembrane region" description="Helical" evidence="13">
    <location>
        <begin position="400"/>
        <end position="424"/>
    </location>
</feature>
<feature type="transmembrane region" description="Helical" evidence="13">
    <location>
        <begin position="507"/>
        <end position="527"/>
    </location>
</feature>
<evidence type="ECO:0000256" key="2">
    <source>
        <dbReference type="ARBA" id="ARBA00007626"/>
    </source>
</evidence>